<dbReference type="GO" id="GO:0008061">
    <property type="term" value="F:chitin binding"/>
    <property type="evidence" value="ECO:0007669"/>
    <property type="project" value="InterPro"/>
</dbReference>
<evidence type="ECO:0000313" key="12">
    <source>
        <dbReference type="Proteomes" id="UP000231586"/>
    </source>
</evidence>
<keyword evidence="12" id="KW-1185">Reference proteome</keyword>
<dbReference type="Gene3D" id="2.10.10.20">
    <property type="entry name" value="Carbohydrate-binding module superfamily 5/12"/>
    <property type="match status" value="2"/>
</dbReference>
<feature type="domain" description="GH18" evidence="10">
    <location>
        <begin position="55"/>
        <end position="471"/>
    </location>
</feature>
<name>A0A2M8WV59_9MICO</name>
<evidence type="ECO:0000256" key="8">
    <source>
        <dbReference type="SAM" id="MobiDB-lite"/>
    </source>
</evidence>
<evidence type="ECO:0000256" key="6">
    <source>
        <dbReference type="ARBA" id="ARBA00023295"/>
    </source>
</evidence>
<dbReference type="Gene3D" id="3.20.20.80">
    <property type="entry name" value="Glycosidases"/>
    <property type="match status" value="1"/>
</dbReference>
<keyword evidence="4" id="KW-0624">Polysaccharide degradation</keyword>
<keyword evidence="9" id="KW-0732">Signal</keyword>
<dbReference type="InterPro" id="IPR001579">
    <property type="entry name" value="Glyco_hydro_18_chit_AS"/>
</dbReference>
<dbReference type="GO" id="GO:0008843">
    <property type="term" value="F:endochitinase activity"/>
    <property type="evidence" value="ECO:0007669"/>
    <property type="project" value="UniProtKB-EC"/>
</dbReference>
<dbReference type="GO" id="GO:0006032">
    <property type="term" value="P:chitin catabolic process"/>
    <property type="evidence" value="ECO:0007669"/>
    <property type="project" value="UniProtKB-KW"/>
</dbReference>
<evidence type="ECO:0000313" key="11">
    <source>
        <dbReference type="EMBL" id="PJI94776.1"/>
    </source>
</evidence>
<dbReference type="OrthoDB" id="99456at2"/>
<comment type="catalytic activity">
    <reaction evidence="1">
        <text>Random endo-hydrolysis of N-acetyl-beta-D-glucosaminide (1-&gt;4)-beta-linkages in chitin and chitodextrins.</text>
        <dbReference type="EC" id="3.2.1.14"/>
    </reaction>
</comment>
<dbReference type="CDD" id="cd12215">
    <property type="entry name" value="ChiC_BD"/>
    <property type="match status" value="2"/>
</dbReference>
<dbReference type="GO" id="GO:0005576">
    <property type="term" value="C:extracellular region"/>
    <property type="evidence" value="ECO:0007669"/>
    <property type="project" value="InterPro"/>
</dbReference>
<accession>A0A2M8WV59</accession>
<evidence type="ECO:0000256" key="9">
    <source>
        <dbReference type="SAM" id="SignalP"/>
    </source>
</evidence>
<dbReference type="EMBL" id="PGTZ01000006">
    <property type="protein sequence ID" value="PJI94776.1"/>
    <property type="molecule type" value="Genomic_DNA"/>
</dbReference>
<dbReference type="GO" id="GO:0030246">
    <property type="term" value="F:carbohydrate binding"/>
    <property type="evidence" value="ECO:0007669"/>
    <property type="project" value="InterPro"/>
</dbReference>
<dbReference type="PANTHER" id="PTHR11177">
    <property type="entry name" value="CHITINASE"/>
    <property type="match status" value="1"/>
</dbReference>
<keyword evidence="6 7" id="KW-0326">Glycosidase</keyword>
<reference evidence="11 12" key="1">
    <citation type="submission" date="2017-11" db="EMBL/GenBank/DDBJ databases">
        <title>Genomic Encyclopedia of Archaeal and Bacterial Type Strains, Phase II (KMG-II): From Individual Species to Whole Genera.</title>
        <authorList>
            <person name="Goeker M."/>
        </authorList>
    </citation>
    <scope>NUCLEOTIDE SEQUENCE [LARGE SCALE GENOMIC DNA]</scope>
    <source>
        <strain evidence="11 12">DSM 22413</strain>
    </source>
</reference>
<dbReference type="InterPro" id="IPR003610">
    <property type="entry name" value="CBM5/12"/>
</dbReference>
<keyword evidence="5" id="KW-0119">Carbohydrate metabolism</keyword>
<dbReference type="Pfam" id="PF02839">
    <property type="entry name" value="CBM_5_12"/>
    <property type="match status" value="2"/>
</dbReference>
<dbReference type="InterPro" id="IPR029070">
    <property type="entry name" value="Chitinase_insertion_sf"/>
</dbReference>
<dbReference type="SMART" id="SM00495">
    <property type="entry name" value="ChtBD3"/>
    <property type="match status" value="2"/>
</dbReference>
<feature type="chain" id="PRO_5014799331" description="chitinase" evidence="9">
    <location>
        <begin position="35"/>
        <end position="650"/>
    </location>
</feature>
<dbReference type="Gene3D" id="3.10.50.10">
    <property type="match status" value="1"/>
</dbReference>
<evidence type="ECO:0000259" key="10">
    <source>
        <dbReference type="PROSITE" id="PS51910"/>
    </source>
</evidence>
<dbReference type="AlphaFoldDB" id="A0A2M8WV59"/>
<dbReference type="Pfam" id="PF00704">
    <property type="entry name" value="Glyco_hydro_18"/>
    <property type="match status" value="1"/>
</dbReference>
<evidence type="ECO:0000256" key="5">
    <source>
        <dbReference type="ARBA" id="ARBA00023277"/>
    </source>
</evidence>
<dbReference type="SUPFAM" id="SSF51055">
    <property type="entry name" value="Carbohydrate binding domain"/>
    <property type="match status" value="2"/>
</dbReference>
<evidence type="ECO:0000256" key="4">
    <source>
        <dbReference type="ARBA" id="ARBA00023024"/>
    </source>
</evidence>
<dbReference type="InterPro" id="IPR011583">
    <property type="entry name" value="Chitinase_II/V-like_cat"/>
</dbReference>
<dbReference type="CDD" id="cd06548">
    <property type="entry name" value="GH18_chitinase"/>
    <property type="match status" value="1"/>
</dbReference>
<evidence type="ECO:0000256" key="1">
    <source>
        <dbReference type="ARBA" id="ARBA00000822"/>
    </source>
</evidence>
<dbReference type="PROSITE" id="PS51910">
    <property type="entry name" value="GH18_2"/>
    <property type="match status" value="1"/>
</dbReference>
<dbReference type="SUPFAM" id="SSF51445">
    <property type="entry name" value="(Trans)glycosidases"/>
    <property type="match status" value="1"/>
</dbReference>
<dbReference type="InterPro" id="IPR050314">
    <property type="entry name" value="Glycosyl_Hydrlase_18"/>
</dbReference>
<dbReference type="SMART" id="SM00636">
    <property type="entry name" value="Glyco_18"/>
    <property type="match status" value="1"/>
</dbReference>
<proteinExistence type="predicted"/>
<sequence length="650" mass="67575">MHPSLPRRTSRLIGAAAAAAVTGSLFFAAAPSQAAAPLATDASATSSGDSAINGFRNVGYFAQWGVYGRNYKVNDIVTSGAIKNLTHINYAFANISTSGTCFEANKAVGNSGTAADGVGAGDSWADYGMTYTAGNSVGGVADTWDQPLAGSFNQLKQLKAKYPNVKVMMSIGGWTYSRNFSTIAATDASRKKFVSSCIDMFIKGNLPVVDGRGGTGSAANIFDGFDIDWEWPGTTAGLTGNVVDPVNDGKNLVLLAKEFRTELDAYTATSGKKYLMSAFGPADPNNITVGHWNDPELYKYLNFVNVQGYDLAGAWEPGQTGHQINLYDDPADPREPAKQYSADKAIRTYLNAGVPASQLGLGMALYGRGWTGVKSSTPWSAATAGAPGTYETGIDDYDKLKSVGTGYYDSKVVAAWRYDGNNWWSLDTPQTVAAKSDYIRSKGLGGAMWWELDGDRGGVLTAAAIAKLGTGTAGPVTGGGTSTPTTTPTTTPTETATPTQTTTPTQTSTPTTTPTQTATPTSGTCSVAAWSAATVYTGGKQASYNGTVYTAQWWTQGETPGTSAAWKATGTCSGTSTTTSSPTTTISPTSTATSTGGTGTCSAAAWSASAAYPGGSVVSYQGKTYKAQWWSQGETPGASQWSAWVLQGTC</sequence>
<evidence type="ECO:0000256" key="7">
    <source>
        <dbReference type="RuleBase" id="RU000489"/>
    </source>
</evidence>
<dbReference type="InterPro" id="IPR036573">
    <property type="entry name" value="CBM_sf_5/12"/>
</dbReference>
<gene>
    <name evidence="11" type="ORF">CLV34_0623</name>
</gene>
<dbReference type="GO" id="GO:0005975">
    <property type="term" value="P:carbohydrate metabolic process"/>
    <property type="evidence" value="ECO:0007669"/>
    <property type="project" value="InterPro"/>
</dbReference>
<evidence type="ECO:0000256" key="3">
    <source>
        <dbReference type="ARBA" id="ARBA00022801"/>
    </source>
</evidence>
<dbReference type="InterPro" id="IPR001223">
    <property type="entry name" value="Glyco_hydro18_cat"/>
</dbReference>
<organism evidence="11 12">
    <name type="scientific">Luteimicrobium subarcticum</name>
    <dbReference type="NCBI Taxonomy" id="620910"/>
    <lineage>
        <taxon>Bacteria</taxon>
        <taxon>Bacillati</taxon>
        <taxon>Actinomycetota</taxon>
        <taxon>Actinomycetes</taxon>
        <taxon>Micrococcales</taxon>
        <taxon>Luteimicrobium</taxon>
    </lineage>
</organism>
<keyword evidence="4" id="KW-0146">Chitin degradation</keyword>
<evidence type="ECO:0000256" key="2">
    <source>
        <dbReference type="ARBA" id="ARBA00012729"/>
    </source>
</evidence>
<dbReference type="RefSeq" id="WP_100348737.1">
    <property type="nucleotide sequence ID" value="NZ_PGTZ01000006.1"/>
</dbReference>
<protein>
    <recommendedName>
        <fullName evidence="2">chitinase</fullName>
        <ecNumber evidence="2">3.2.1.14</ecNumber>
    </recommendedName>
</protein>
<feature type="compositionally biased region" description="Low complexity" evidence="8">
    <location>
        <begin position="482"/>
        <end position="523"/>
    </location>
</feature>
<feature type="signal peptide" evidence="9">
    <location>
        <begin position="1"/>
        <end position="34"/>
    </location>
</feature>
<dbReference type="EC" id="3.2.1.14" evidence="2"/>
<dbReference type="InterPro" id="IPR017853">
    <property type="entry name" value="GH"/>
</dbReference>
<comment type="caution">
    <text evidence="11">The sequence shown here is derived from an EMBL/GenBank/DDBJ whole genome shotgun (WGS) entry which is preliminary data.</text>
</comment>
<dbReference type="SUPFAM" id="SSF54556">
    <property type="entry name" value="Chitinase insertion domain"/>
    <property type="match status" value="1"/>
</dbReference>
<dbReference type="PROSITE" id="PS01095">
    <property type="entry name" value="GH18_1"/>
    <property type="match status" value="1"/>
</dbReference>
<keyword evidence="3 7" id="KW-0378">Hydrolase</keyword>
<feature type="region of interest" description="Disordered" evidence="8">
    <location>
        <begin position="471"/>
        <end position="523"/>
    </location>
</feature>
<dbReference type="Proteomes" id="UP000231586">
    <property type="component" value="Unassembled WGS sequence"/>
</dbReference>
<dbReference type="PANTHER" id="PTHR11177:SF317">
    <property type="entry name" value="CHITINASE 12-RELATED"/>
    <property type="match status" value="1"/>
</dbReference>